<keyword evidence="5 6" id="KW-0472">Membrane</keyword>
<feature type="domain" description="RDD" evidence="7">
    <location>
        <begin position="12"/>
        <end position="132"/>
    </location>
</feature>
<dbReference type="RefSeq" id="WP_188883443.1">
    <property type="nucleotide sequence ID" value="NZ_BMOY01000063.1"/>
</dbReference>
<keyword evidence="4 6" id="KW-1133">Transmembrane helix</keyword>
<dbReference type="AlphaFoldDB" id="A0A917KIS9"/>
<dbReference type="Pfam" id="PF06271">
    <property type="entry name" value="RDD"/>
    <property type="match status" value="1"/>
</dbReference>
<feature type="transmembrane region" description="Helical" evidence="6">
    <location>
        <begin position="20"/>
        <end position="41"/>
    </location>
</feature>
<evidence type="ECO:0000256" key="1">
    <source>
        <dbReference type="ARBA" id="ARBA00004651"/>
    </source>
</evidence>
<dbReference type="InterPro" id="IPR051791">
    <property type="entry name" value="Pra-immunoreactive"/>
</dbReference>
<evidence type="ECO:0000313" key="9">
    <source>
        <dbReference type="Proteomes" id="UP000637695"/>
    </source>
</evidence>
<gene>
    <name evidence="8" type="primary">yxaI</name>
    <name evidence="8" type="ORF">GCM10010885_24220</name>
</gene>
<name>A0A917KIS9_9BACL</name>
<dbReference type="PANTHER" id="PTHR36115">
    <property type="entry name" value="PROLINE-RICH ANTIGEN HOMOLOG-RELATED"/>
    <property type="match status" value="1"/>
</dbReference>
<evidence type="ECO:0000256" key="3">
    <source>
        <dbReference type="ARBA" id="ARBA00022692"/>
    </source>
</evidence>
<reference evidence="8" key="2">
    <citation type="submission" date="2020-09" db="EMBL/GenBank/DDBJ databases">
        <authorList>
            <person name="Sun Q."/>
            <person name="Ohkuma M."/>
        </authorList>
    </citation>
    <scope>NUCLEOTIDE SEQUENCE</scope>
    <source>
        <strain evidence="8">JCM 18487</strain>
    </source>
</reference>
<evidence type="ECO:0000313" key="8">
    <source>
        <dbReference type="EMBL" id="GGJ14029.1"/>
    </source>
</evidence>
<evidence type="ECO:0000256" key="2">
    <source>
        <dbReference type="ARBA" id="ARBA00022475"/>
    </source>
</evidence>
<dbReference type="Proteomes" id="UP000637695">
    <property type="component" value="Unassembled WGS sequence"/>
</dbReference>
<keyword evidence="9" id="KW-1185">Reference proteome</keyword>
<keyword evidence="3 6" id="KW-0812">Transmembrane</keyword>
<feature type="transmembrane region" description="Helical" evidence="6">
    <location>
        <begin position="101"/>
        <end position="120"/>
    </location>
</feature>
<reference evidence="8" key="1">
    <citation type="journal article" date="2014" name="Int. J. Syst. Evol. Microbiol.">
        <title>Complete genome sequence of Corynebacterium casei LMG S-19264T (=DSM 44701T), isolated from a smear-ripened cheese.</title>
        <authorList>
            <consortium name="US DOE Joint Genome Institute (JGI-PGF)"/>
            <person name="Walter F."/>
            <person name="Albersmeier A."/>
            <person name="Kalinowski J."/>
            <person name="Ruckert C."/>
        </authorList>
    </citation>
    <scope>NUCLEOTIDE SEQUENCE</scope>
    <source>
        <strain evidence="8">JCM 18487</strain>
    </source>
</reference>
<evidence type="ECO:0000256" key="5">
    <source>
        <dbReference type="ARBA" id="ARBA00023136"/>
    </source>
</evidence>
<keyword evidence="2" id="KW-1003">Cell membrane</keyword>
<evidence type="ECO:0000259" key="7">
    <source>
        <dbReference type="Pfam" id="PF06271"/>
    </source>
</evidence>
<dbReference type="EMBL" id="BMOY01000063">
    <property type="protein sequence ID" value="GGJ14029.1"/>
    <property type="molecule type" value="Genomic_DNA"/>
</dbReference>
<evidence type="ECO:0000256" key="6">
    <source>
        <dbReference type="SAM" id="Phobius"/>
    </source>
</evidence>
<evidence type="ECO:0000256" key="4">
    <source>
        <dbReference type="ARBA" id="ARBA00022989"/>
    </source>
</evidence>
<proteinExistence type="predicted"/>
<comment type="caution">
    <text evidence="8">The sequence shown here is derived from an EMBL/GenBank/DDBJ whole genome shotgun (WGS) entry which is preliminary data.</text>
</comment>
<protein>
    <recommendedName>
        <fullName evidence="7">RDD domain-containing protein</fullName>
    </recommendedName>
</protein>
<organism evidence="8 9">
    <name type="scientific">Alicyclobacillus cellulosilyticus</name>
    <dbReference type="NCBI Taxonomy" id="1003997"/>
    <lineage>
        <taxon>Bacteria</taxon>
        <taxon>Bacillati</taxon>
        <taxon>Bacillota</taxon>
        <taxon>Bacilli</taxon>
        <taxon>Bacillales</taxon>
        <taxon>Alicyclobacillaceae</taxon>
        <taxon>Alicyclobacillus</taxon>
    </lineage>
</organism>
<sequence length="154" mass="17101">MRREETGFDHVGFWPRVAELLIDGVFALAAVVLFASLFTALHWYGPAAWVTECLVLVAASVVNLIVLQKLTGQTLGKMAMGHVLVRDDGRPLTWGVVIGRYFAMCLSLFSFSIGFMLAGWTKYKQTLHDLICSTYVVRVPRATASRPVQRKALV</sequence>
<dbReference type="InterPro" id="IPR010432">
    <property type="entry name" value="RDD"/>
</dbReference>
<comment type="subcellular location">
    <subcellularLocation>
        <location evidence="1">Cell membrane</location>
        <topology evidence="1">Multi-pass membrane protein</topology>
    </subcellularLocation>
</comment>
<dbReference type="GO" id="GO:0005886">
    <property type="term" value="C:plasma membrane"/>
    <property type="evidence" value="ECO:0007669"/>
    <property type="project" value="UniProtKB-SubCell"/>
</dbReference>
<accession>A0A917KIS9</accession>
<feature type="transmembrane region" description="Helical" evidence="6">
    <location>
        <begin position="47"/>
        <end position="67"/>
    </location>
</feature>